<keyword evidence="12 19" id="KW-0472">Membrane</keyword>
<dbReference type="Proteomes" id="UP000441354">
    <property type="component" value="Unassembled WGS sequence"/>
</dbReference>
<organism evidence="20 21">
    <name type="scientific">Bacillus mesophilum</name>
    <dbReference type="NCBI Taxonomy" id="1071718"/>
    <lineage>
        <taxon>Bacteria</taxon>
        <taxon>Bacillati</taxon>
        <taxon>Bacillota</taxon>
        <taxon>Bacilli</taxon>
        <taxon>Bacillales</taxon>
        <taxon>Bacillaceae</taxon>
        <taxon>Bacillus</taxon>
    </lineage>
</organism>
<dbReference type="PANTHER" id="PTHR34299:SF1">
    <property type="entry name" value="DIACYLGLYCEROL KINASE"/>
    <property type="match status" value="1"/>
</dbReference>
<keyword evidence="11" id="KW-0443">Lipid metabolism</keyword>
<dbReference type="OrthoDB" id="9789934at2"/>
<dbReference type="InterPro" id="IPR000829">
    <property type="entry name" value="DAGK"/>
</dbReference>
<dbReference type="GO" id="GO:0016301">
    <property type="term" value="F:kinase activity"/>
    <property type="evidence" value="ECO:0007669"/>
    <property type="project" value="UniProtKB-KW"/>
</dbReference>
<evidence type="ECO:0000256" key="9">
    <source>
        <dbReference type="ARBA" id="ARBA00022840"/>
    </source>
</evidence>
<evidence type="ECO:0000313" key="20">
    <source>
        <dbReference type="EMBL" id="KAB2333907.1"/>
    </source>
</evidence>
<feature type="binding site" evidence="17">
    <location>
        <begin position="100"/>
        <end position="101"/>
    </location>
    <ligand>
        <name>ATP</name>
        <dbReference type="ChEBI" id="CHEBI:30616"/>
    </ligand>
</feature>
<dbReference type="PROSITE" id="PS01069">
    <property type="entry name" value="DAGK_PROKAR"/>
    <property type="match status" value="1"/>
</dbReference>
<feature type="transmembrane region" description="Helical" evidence="19">
    <location>
        <begin position="62"/>
        <end position="81"/>
    </location>
</feature>
<feature type="binding site" evidence="16">
    <location>
        <position position="75"/>
    </location>
    <ligand>
        <name>substrate</name>
    </ligand>
</feature>
<keyword evidence="10 19" id="KW-1133">Transmembrane helix</keyword>
<feature type="binding site" evidence="18">
    <location>
        <position position="34"/>
    </location>
    <ligand>
        <name>a divalent metal cation</name>
        <dbReference type="ChEBI" id="CHEBI:60240"/>
    </ligand>
</feature>
<dbReference type="PANTHER" id="PTHR34299">
    <property type="entry name" value="DIACYLGLYCEROL KINASE"/>
    <property type="match status" value="1"/>
</dbReference>
<feature type="binding site" evidence="17">
    <location>
        <position position="22"/>
    </location>
    <ligand>
        <name>ATP</name>
        <dbReference type="ChEBI" id="CHEBI:30616"/>
    </ligand>
</feature>
<feature type="active site" description="Proton acceptor" evidence="15">
    <location>
        <position position="75"/>
    </location>
</feature>
<keyword evidence="18" id="KW-0479">Metal-binding</keyword>
<dbReference type="EMBL" id="WBOT01000002">
    <property type="protein sequence ID" value="KAB2333907.1"/>
    <property type="molecule type" value="Genomic_DNA"/>
</dbReference>
<evidence type="ECO:0000256" key="3">
    <source>
        <dbReference type="ARBA" id="ARBA00022475"/>
    </source>
</evidence>
<keyword evidence="4" id="KW-0444">Lipid biosynthesis</keyword>
<evidence type="ECO:0000256" key="7">
    <source>
        <dbReference type="ARBA" id="ARBA00022741"/>
    </source>
</evidence>
<feature type="transmembrane region" description="Helical" evidence="19">
    <location>
        <begin position="39"/>
        <end position="56"/>
    </location>
</feature>
<evidence type="ECO:0000256" key="1">
    <source>
        <dbReference type="ARBA" id="ARBA00004651"/>
    </source>
</evidence>
<reference evidence="20 21" key="1">
    <citation type="journal article" date="2014" name="Arch. Microbiol.">
        <title>Bacillus mesophilum sp. nov., strain IITR-54T, a novel 4-chlorobiphenyl dechlorinating bacterium.</title>
        <authorList>
            <person name="Manickam N."/>
            <person name="Singh N.K."/>
            <person name="Bajaj A."/>
            <person name="Kumar R.M."/>
            <person name="Kaur G."/>
            <person name="Kaur N."/>
            <person name="Bala M."/>
            <person name="Kumar A."/>
            <person name="Mayilraj S."/>
        </authorList>
    </citation>
    <scope>NUCLEOTIDE SEQUENCE [LARGE SCALE GENOMIC DNA]</scope>
    <source>
        <strain evidence="20 21">IITR-54</strain>
    </source>
</reference>
<name>A0A7V7RP70_9BACI</name>
<feature type="binding site" evidence="17">
    <location>
        <position position="82"/>
    </location>
    <ligand>
        <name>ATP</name>
        <dbReference type="ChEBI" id="CHEBI:30616"/>
    </ligand>
</feature>
<evidence type="ECO:0000313" key="21">
    <source>
        <dbReference type="Proteomes" id="UP000441354"/>
    </source>
</evidence>
<comment type="caution">
    <text evidence="20">The sequence shown here is derived from an EMBL/GenBank/DDBJ whole genome shotgun (WGS) entry which is preliminary data.</text>
</comment>
<evidence type="ECO:0000256" key="5">
    <source>
        <dbReference type="ARBA" id="ARBA00022679"/>
    </source>
</evidence>
<evidence type="ECO:0000256" key="19">
    <source>
        <dbReference type="SAM" id="Phobius"/>
    </source>
</evidence>
<keyword evidence="5" id="KW-0808">Transferase</keyword>
<evidence type="ECO:0000256" key="18">
    <source>
        <dbReference type="PIRSR" id="PIRSR600829-4"/>
    </source>
</evidence>
<proteinExistence type="inferred from homology"/>
<dbReference type="RefSeq" id="WP_151573277.1">
    <property type="nucleotide sequence ID" value="NZ_WBOT01000002.1"/>
</dbReference>
<keyword evidence="13" id="KW-0594">Phospholipid biosynthesis</keyword>
<dbReference type="CDD" id="cd14265">
    <property type="entry name" value="UDPK_IM_like"/>
    <property type="match status" value="1"/>
</dbReference>
<keyword evidence="7 17" id="KW-0547">Nucleotide-binding</keyword>
<comment type="cofactor">
    <cofactor evidence="18">
        <name>Mg(2+)</name>
        <dbReference type="ChEBI" id="CHEBI:18420"/>
    </cofactor>
    <text evidence="18">Mn(2+), Zn(2+), Cd(2+) and Co(2+) support activity to lesser extents.</text>
</comment>
<gene>
    <name evidence="20" type="ORF">F7732_07435</name>
</gene>
<keyword evidence="3" id="KW-1003">Cell membrane</keyword>
<evidence type="ECO:0000256" key="17">
    <source>
        <dbReference type="PIRSR" id="PIRSR600829-3"/>
    </source>
</evidence>
<keyword evidence="18" id="KW-0460">Magnesium</keyword>
<keyword evidence="6 19" id="KW-0812">Transmembrane</keyword>
<comment type="similarity">
    <text evidence="2">Belongs to the bacterial diacylglycerol kinase family.</text>
</comment>
<evidence type="ECO:0000256" key="4">
    <source>
        <dbReference type="ARBA" id="ARBA00022516"/>
    </source>
</evidence>
<feature type="binding site" evidence="18">
    <location>
        <position position="82"/>
    </location>
    <ligand>
        <name>a divalent metal cation</name>
        <dbReference type="ChEBI" id="CHEBI:60240"/>
    </ligand>
</feature>
<dbReference type="GO" id="GO:0005886">
    <property type="term" value="C:plasma membrane"/>
    <property type="evidence" value="ECO:0007669"/>
    <property type="project" value="UniProtKB-SubCell"/>
</dbReference>
<evidence type="ECO:0000256" key="11">
    <source>
        <dbReference type="ARBA" id="ARBA00023098"/>
    </source>
</evidence>
<evidence type="ECO:0000256" key="16">
    <source>
        <dbReference type="PIRSR" id="PIRSR600829-2"/>
    </source>
</evidence>
<evidence type="ECO:0000256" key="8">
    <source>
        <dbReference type="ARBA" id="ARBA00022777"/>
    </source>
</evidence>
<dbReference type="GO" id="GO:0005524">
    <property type="term" value="F:ATP binding"/>
    <property type="evidence" value="ECO:0007669"/>
    <property type="project" value="UniProtKB-KW"/>
</dbReference>
<evidence type="ECO:0000256" key="10">
    <source>
        <dbReference type="ARBA" id="ARBA00022989"/>
    </source>
</evidence>
<sequence length="132" mass="14206">MNSASKDKKHKWIKAVAKSFSYAAEGLVSSAKTERNLKIHLAVMPLIAACGFIFSISKAEWLIVIIVIGGMIALELMNTAVERVVDLVTDQYHPLAKQAKDIAAAAVLVYAITAILIGVIIFLPKIIASMGL</sequence>
<protein>
    <submittedName>
        <fullName evidence="20">Diacylglycerol kinase family protein</fullName>
    </submittedName>
</protein>
<evidence type="ECO:0000256" key="13">
    <source>
        <dbReference type="ARBA" id="ARBA00023209"/>
    </source>
</evidence>
<comment type="subcellular location">
    <subcellularLocation>
        <location evidence="1">Cell membrane</location>
        <topology evidence="1">Multi-pass membrane protein</topology>
    </subcellularLocation>
</comment>
<evidence type="ECO:0000256" key="14">
    <source>
        <dbReference type="ARBA" id="ARBA00023264"/>
    </source>
</evidence>
<dbReference type="Pfam" id="PF01219">
    <property type="entry name" value="DAGK_prokar"/>
    <property type="match status" value="1"/>
</dbReference>
<keyword evidence="9 17" id="KW-0067">ATP-binding</keyword>
<dbReference type="Gene3D" id="1.10.287.3610">
    <property type="match status" value="1"/>
</dbReference>
<keyword evidence="21" id="KW-1185">Reference proteome</keyword>
<feature type="transmembrane region" description="Helical" evidence="19">
    <location>
        <begin position="102"/>
        <end position="123"/>
    </location>
</feature>
<accession>A0A7V7RP70</accession>
<evidence type="ECO:0000256" key="15">
    <source>
        <dbReference type="PIRSR" id="PIRSR600829-1"/>
    </source>
</evidence>
<dbReference type="InterPro" id="IPR033717">
    <property type="entry name" value="UDPK"/>
</dbReference>
<dbReference type="InterPro" id="IPR036945">
    <property type="entry name" value="DAGK_sf"/>
</dbReference>
<feature type="binding site" evidence="17">
    <location>
        <position position="34"/>
    </location>
    <ligand>
        <name>ATP</name>
        <dbReference type="ChEBI" id="CHEBI:30616"/>
    </ligand>
</feature>
<dbReference type="GO" id="GO:0008654">
    <property type="term" value="P:phospholipid biosynthetic process"/>
    <property type="evidence" value="ECO:0007669"/>
    <property type="project" value="UniProtKB-KW"/>
</dbReference>
<keyword evidence="8 20" id="KW-0418">Kinase</keyword>
<keyword evidence="14" id="KW-1208">Phospholipid metabolism</keyword>
<dbReference type="GO" id="GO:0046872">
    <property type="term" value="F:metal ion binding"/>
    <property type="evidence" value="ECO:0007669"/>
    <property type="project" value="UniProtKB-KW"/>
</dbReference>
<evidence type="ECO:0000256" key="12">
    <source>
        <dbReference type="ARBA" id="ARBA00023136"/>
    </source>
</evidence>
<dbReference type="AlphaFoldDB" id="A0A7V7RP70"/>
<evidence type="ECO:0000256" key="6">
    <source>
        <dbReference type="ARBA" id="ARBA00022692"/>
    </source>
</evidence>
<evidence type="ECO:0000256" key="2">
    <source>
        <dbReference type="ARBA" id="ARBA00005967"/>
    </source>
</evidence>